<dbReference type="OrthoDB" id="4120134at2759"/>
<dbReference type="InterPro" id="IPR011990">
    <property type="entry name" value="TPR-like_helical_dom_sf"/>
</dbReference>
<protein>
    <recommendedName>
        <fullName evidence="2">NB-ARC domain-containing protein</fullName>
    </recommendedName>
</protein>
<dbReference type="GeneID" id="19172000"/>
<reference evidence="3 4" key="1">
    <citation type="submission" date="2013-03" db="EMBL/GenBank/DDBJ databases">
        <title>The Genome Sequence of Capronia epimyces CBS 606.96.</title>
        <authorList>
            <consortium name="The Broad Institute Genomics Platform"/>
            <person name="Cuomo C."/>
            <person name="de Hoog S."/>
            <person name="Gorbushina A."/>
            <person name="Walker B."/>
            <person name="Young S.K."/>
            <person name="Zeng Q."/>
            <person name="Gargeya S."/>
            <person name="Fitzgerald M."/>
            <person name="Haas B."/>
            <person name="Abouelleil A."/>
            <person name="Allen A.W."/>
            <person name="Alvarado L."/>
            <person name="Arachchi H.M."/>
            <person name="Berlin A.M."/>
            <person name="Chapman S.B."/>
            <person name="Gainer-Dewar J."/>
            <person name="Goldberg J."/>
            <person name="Griggs A."/>
            <person name="Gujja S."/>
            <person name="Hansen M."/>
            <person name="Howarth C."/>
            <person name="Imamovic A."/>
            <person name="Ireland A."/>
            <person name="Larimer J."/>
            <person name="McCowan C."/>
            <person name="Murphy C."/>
            <person name="Pearson M."/>
            <person name="Poon T.W."/>
            <person name="Priest M."/>
            <person name="Roberts A."/>
            <person name="Saif S."/>
            <person name="Shea T."/>
            <person name="Sisk P."/>
            <person name="Sykes S."/>
            <person name="Wortman J."/>
            <person name="Nusbaum C."/>
            <person name="Birren B."/>
        </authorList>
    </citation>
    <scope>NUCLEOTIDE SEQUENCE [LARGE SCALE GENOMIC DNA]</scope>
    <source>
        <strain evidence="3 4">CBS 606.96</strain>
    </source>
</reference>
<dbReference type="AlphaFoldDB" id="W9XRK5"/>
<organism evidence="3 4">
    <name type="scientific">Capronia epimyces CBS 606.96</name>
    <dbReference type="NCBI Taxonomy" id="1182542"/>
    <lineage>
        <taxon>Eukaryota</taxon>
        <taxon>Fungi</taxon>
        <taxon>Dikarya</taxon>
        <taxon>Ascomycota</taxon>
        <taxon>Pezizomycotina</taxon>
        <taxon>Eurotiomycetes</taxon>
        <taxon>Chaetothyriomycetidae</taxon>
        <taxon>Chaetothyriales</taxon>
        <taxon>Herpotrichiellaceae</taxon>
        <taxon>Capronia</taxon>
    </lineage>
</organism>
<dbReference type="RefSeq" id="XP_007736200.1">
    <property type="nucleotide sequence ID" value="XM_007738010.1"/>
</dbReference>
<dbReference type="Pfam" id="PF00931">
    <property type="entry name" value="NB-ARC"/>
    <property type="match status" value="1"/>
</dbReference>
<dbReference type="SMART" id="SM00028">
    <property type="entry name" value="TPR"/>
    <property type="match status" value="5"/>
</dbReference>
<dbReference type="InterPro" id="IPR019734">
    <property type="entry name" value="TPR_rpt"/>
</dbReference>
<dbReference type="EMBL" id="AMGY01000007">
    <property type="protein sequence ID" value="EXJ79626.1"/>
    <property type="molecule type" value="Genomic_DNA"/>
</dbReference>
<dbReference type="Gene3D" id="3.40.50.300">
    <property type="entry name" value="P-loop containing nucleotide triphosphate hydrolases"/>
    <property type="match status" value="1"/>
</dbReference>
<sequence length="1123" mass="127995">MWPRDLLASAIANSRLVSFGWDARTHSRDVLATTSLSQQGNNLLQELSIYRRSTQTIRRPIIFVPHSLGGLILKSGLVNANLAAADHNPHLRDILTCTYGIIFMGTPHQGSAAVRRGGFLLSLSSIYFNTNQRFLKHLEAKSEWLENNMVQFTNISNKFQTIFCYEAFPVEKAGSKIHVVTYDSAVVSGQRGVETRQIMKNHITMTKFDDEHDNDYQAVLQMLKEMVQAAATWTGREEDLCYNERHRAAAGAGILPAADLGSEKFHVSFDSVPANNKCFTGRRNDLERLRALFLPRTNTGQQVIVEDDGHSETETKTVVLQGMGGVGKTQIAREFAHSYRARFTSIFWLDAHNRETLLSSFVQLAEQLIQHYESLLYRHVRPEQARVQAVAQLNLVGYINEMGEVLPNRSEKIVQPVKKWFQAQGNGQWLLIYDNYDNLHWYSIGDFLPNSQHGGSVLITSRRDDCYRLCGAENFINVELMEPSDGVELLLKCYGVADSSRSSPEYEGAPLIVKELGRLPLAIDLAGTYLRNRRSPLKSYLKMRGRMRKALNFQPSVGEQNSYQHTVYTTWEVSFDEIKKENPDSADFLLLWGFLSNEKIQVEMLQRGMGLEEDEEVRDRIAPLLSFSLVSKTGTRGEDAFTVHPLVHEWARIRLPDQKHRFSAEALSLVASSVSPSEIWTTGFRKSEHWAFERQIMAHIEATSQHVREAWNDKTFYQHAEYWIKYAHVYFYHGRYGKAEEIYLGVVGAYRSHLCPSNPELLRAIRGLATVNRFQSKYGAAKSLYEEAMDGFTKQLGPDDIETLQTIQSLAVVYRHLGRLKDSMDLYEWALHGRNRDDEGFYRKSGPDHHYTIHTVLGLAIVLQHRGLYAQAVKRYNEVVDHRVRQLGPGHPDTLVAKQNLADGLGRSGEYAKAMQLFHEVLHLRINQLGSQHPDTLRTIDSIGILYRDQKEWAKAQDAFNKAYKGRKEQLGDLHPDTLATVQNIAINYRKQSTNYPYDTEQYSSYLREAEIYYKKAHAGRRQKLGDDHTDTMKSWEGLALVSEARGDYKTARDIYIDVKNGFKKNLVPESEDVKRALEALIRLSEHLEDVEDEVKELGEELTQAKISNQGGVRKFSTTTFGV</sequence>
<keyword evidence="1" id="KW-0175">Coiled coil</keyword>
<feature type="domain" description="NB-ARC" evidence="2">
    <location>
        <begin position="312"/>
        <end position="492"/>
    </location>
</feature>
<keyword evidence="4" id="KW-1185">Reference proteome</keyword>
<dbReference type="InterPro" id="IPR027417">
    <property type="entry name" value="P-loop_NTPase"/>
</dbReference>
<dbReference type="Proteomes" id="UP000019478">
    <property type="component" value="Unassembled WGS sequence"/>
</dbReference>
<dbReference type="Gene3D" id="1.25.40.10">
    <property type="entry name" value="Tetratricopeptide repeat domain"/>
    <property type="match status" value="2"/>
</dbReference>
<dbReference type="STRING" id="1182542.W9XRK5"/>
<comment type="caution">
    <text evidence="3">The sequence shown here is derived from an EMBL/GenBank/DDBJ whole genome shotgun (WGS) entry which is preliminary data.</text>
</comment>
<dbReference type="InterPro" id="IPR029058">
    <property type="entry name" value="AB_hydrolase_fold"/>
</dbReference>
<proteinExistence type="predicted"/>
<dbReference type="NCBIfam" id="NF040586">
    <property type="entry name" value="FxSxx_TPR"/>
    <property type="match status" value="1"/>
</dbReference>
<dbReference type="SUPFAM" id="SSF52540">
    <property type="entry name" value="P-loop containing nucleoside triphosphate hydrolases"/>
    <property type="match status" value="1"/>
</dbReference>
<feature type="coiled-coil region" evidence="1">
    <location>
        <begin position="1074"/>
        <end position="1108"/>
    </location>
</feature>
<dbReference type="PANTHER" id="PTHR46082">
    <property type="entry name" value="ATP/GTP-BINDING PROTEIN-RELATED"/>
    <property type="match status" value="1"/>
</dbReference>
<dbReference type="Pfam" id="PF13424">
    <property type="entry name" value="TPR_12"/>
    <property type="match status" value="2"/>
</dbReference>
<dbReference type="GO" id="GO:0043531">
    <property type="term" value="F:ADP binding"/>
    <property type="evidence" value="ECO:0007669"/>
    <property type="project" value="InterPro"/>
</dbReference>
<dbReference type="eggNOG" id="KOG1840">
    <property type="taxonomic scope" value="Eukaryota"/>
</dbReference>
<dbReference type="SUPFAM" id="SSF48452">
    <property type="entry name" value="TPR-like"/>
    <property type="match status" value="2"/>
</dbReference>
<dbReference type="InterPro" id="IPR002182">
    <property type="entry name" value="NB-ARC"/>
</dbReference>
<dbReference type="InterPro" id="IPR053137">
    <property type="entry name" value="NLR-like"/>
</dbReference>
<gene>
    <name evidence="3" type="ORF">A1O3_07905</name>
</gene>
<accession>W9XRK5</accession>
<evidence type="ECO:0000313" key="4">
    <source>
        <dbReference type="Proteomes" id="UP000019478"/>
    </source>
</evidence>
<dbReference type="HOGENOM" id="CLU_000288_125_13_1"/>
<dbReference type="PANTHER" id="PTHR46082:SF6">
    <property type="entry name" value="AAA+ ATPASE DOMAIN-CONTAINING PROTEIN-RELATED"/>
    <property type="match status" value="1"/>
</dbReference>
<dbReference type="eggNOG" id="KOG2029">
    <property type="taxonomic scope" value="Eukaryota"/>
</dbReference>
<dbReference type="SUPFAM" id="SSF53474">
    <property type="entry name" value="alpha/beta-Hydrolases"/>
    <property type="match status" value="1"/>
</dbReference>
<name>W9XRK5_9EURO</name>
<evidence type="ECO:0000259" key="2">
    <source>
        <dbReference type="Pfam" id="PF00931"/>
    </source>
</evidence>
<evidence type="ECO:0000256" key="1">
    <source>
        <dbReference type="SAM" id="Coils"/>
    </source>
</evidence>
<evidence type="ECO:0000313" key="3">
    <source>
        <dbReference type="EMBL" id="EXJ79626.1"/>
    </source>
</evidence>